<evidence type="ECO:0000313" key="3">
    <source>
        <dbReference type="EnsemblFungi" id="PTTG_29870-t43_1-p1"/>
    </source>
</evidence>
<evidence type="ECO:0000313" key="2">
    <source>
        <dbReference type="EMBL" id="OAV86501.1"/>
    </source>
</evidence>
<dbReference type="SUPFAM" id="SSF53098">
    <property type="entry name" value="Ribonuclease H-like"/>
    <property type="match status" value="1"/>
</dbReference>
<reference evidence="2" key="1">
    <citation type="submission" date="2009-11" db="EMBL/GenBank/DDBJ databases">
        <authorList>
            <consortium name="The Broad Institute Genome Sequencing Platform"/>
            <person name="Ward D."/>
            <person name="Feldgarden M."/>
            <person name="Earl A."/>
            <person name="Young S.K."/>
            <person name="Zeng Q."/>
            <person name="Koehrsen M."/>
            <person name="Alvarado L."/>
            <person name="Berlin A."/>
            <person name="Bochicchio J."/>
            <person name="Borenstein D."/>
            <person name="Chapman S.B."/>
            <person name="Chen Z."/>
            <person name="Engels R."/>
            <person name="Freedman E."/>
            <person name="Gellesch M."/>
            <person name="Goldberg J."/>
            <person name="Griggs A."/>
            <person name="Gujja S."/>
            <person name="Heilman E."/>
            <person name="Heiman D."/>
            <person name="Hepburn T."/>
            <person name="Howarth C."/>
            <person name="Jen D."/>
            <person name="Larson L."/>
            <person name="Lewis B."/>
            <person name="Mehta T."/>
            <person name="Park D."/>
            <person name="Pearson M."/>
            <person name="Roberts A."/>
            <person name="Saif S."/>
            <person name="Shea T."/>
            <person name="Shenoy N."/>
            <person name="Sisk P."/>
            <person name="Stolte C."/>
            <person name="Sykes S."/>
            <person name="Thomson T."/>
            <person name="Walk T."/>
            <person name="White J."/>
            <person name="Yandava C."/>
            <person name="Izard J."/>
            <person name="Baranova O.V."/>
            <person name="Blanton J.M."/>
            <person name="Tanner A.C."/>
            <person name="Dewhirst F.E."/>
            <person name="Haas B."/>
            <person name="Nusbaum C."/>
            <person name="Birren B."/>
        </authorList>
    </citation>
    <scope>NUCLEOTIDE SEQUENCE [LARGE SCALE GENOMIC DNA]</scope>
    <source>
        <strain evidence="2">1-1 BBBD Race 1</strain>
    </source>
</reference>
<accession>A0A180G1F7</accession>
<dbReference type="Proteomes" id="UP000005240">
    <property type="component" value="Unassembled WGS sequence"/>
</dbReference>
<dbReference type="VEuPathDB" id="FungiDB:PTTG_29870"/>
<gene>
    <name evidence="2" type="ORF">PTTG_29870</name>
</gene>
<protein>
    <recommendedName>
        <fullName evidence="5">hAT-like transposase RNase-H fold domain-containing protein</fullName>
    </recommendedName>
</protein>
<feature type="region of interest" description="Disordered" evidence="1">
    <location>
        <begin position="320"/>
        <end position="349"/>
    </location>
</feature>
<dbReference type="OrthoDB" id="2506126at2759"/>
<reference evidence="3 4" key="3">
    <citation type="journal article" date="2017" name="G3 (Bethesda)">
        <title>Comparative analysis highlights variable genome content of wheat rusts and divergence of the mating loci.</title>
        <authorList>
            <person name="Cuomo C.A."/>
            <person name="Bakkeren G."/>
            <person name="Khalil H.B."/>
            <person name="Panwar V."/>
            <person name="Joly D."/>
            <person name="Linning R."/>
            <person name="Sakthikumar S."/>
            <person name="Song X."/>
            <person name="Adiconis X."/>
            <person name="Fan L."/>
            <person name="Goldberg J.M."/>
            <person name="Levin J.Z."/>
            <person name="Young S."/>
            <person name="Zeng Q."/>
            <person name="Anikster Y."/>
            <person name="Bruce M."/>
            <person name="Wang M."/>
            <person name="Yin C."/>
            <person name="McCallum B."/>
            <person name="Szabo L.J."/>
            <person name="Hulbert S."/>
            <person name="Chen X."/>
            <person name="Fellers J.P."/>
        </authorList>
    </citation>
    <scope>NUCLEOTIDE SEQUENCE</scope>
    <source>
        <strain evidence="4">Isolate 1-1 / race 1 (BBBD)</strain>
        <strain evidence="3">isolate 1-1 / race 1 (BBBD)</strain>
    </source>
</reference>
<reference evidence="2" key="2">
    <citation type="submission" date="2016-05" db="EMBL/GenBank/DDBJ databases">
        <title>Comparative analysis highlights variable genome content of wheat rusts and divergence of the mating loci.</title>
        <authorList>
            <person name="Cuomo C.A."/>
            <person name="Bakkeren G."/>
            <person name="Szabo L."/>
            <person name="Khalil H."/>
            <person name="Joly D."/>
            <person name="Goldberg J."/>
            <person name="Young S."/>
            <person name="Zeng Q."/>
            <person name="Fellers J."/>
        </authorList>
    </citation>
    <scope>NUCLEOTIDE SEQUENCE [LARGE SCALE GENOMIC DNA]</scope>
    <source>
        <strain evidence="2">1-1 BBBD Race 1</strain>
    </source>
</reference>
<sequence>MMYKCEWCSTVYKKGIGTKSNLVKHCDGNRNRLACSARTEAIALGANLPRTAKELEHSMQDKEEETVKAYLKHPAFDTRVFNQLLVIWLVRFSLPWSRIEDFLLAVAFNYVRKGILLYSRSWAATEAHRIYLNLQNQVISGLQKLCSNFTLIHNVWTTKGNHHAFLGISAAYVTENWVFKITHLGMKYIASSHKGKLLAIPFANILTKAKLEEKISQTTDSGSNNFTMASEVDRLIFRKTGVDPDLSGNHIRCFCHKIALILNAGLRSLELSTKGLVASKNSTLGFAPHLTPIVEESEEIDKSNQFVTEDVILRESSNNGEFSEKDIESNGSDNAESDEEPDSWDTPTKGKNSIDLCLKKVDFVIQRITSSAAKRSEYYTWCKKLDFDGPNLIAGYGICWNIKFQSWDRGYRAREIIAKLIENENNRLEQEGGKHFYSNIQISQDEWKIVHRLNQTLSEFYYLTKKMEGDYSLACLLISEYQHIKSFVKKKMESSSDPDLSKMFTTMLTKTNTYLNEALKCDAILVATVLNPSFRLSIFKLSFPAKHKYTFNLMNKLVKTQKAQVEAASVPSRPAPPVVNKPESSKKARKEIDYFPDAVEAPCTDELKIYLGGKYKLPTSEASGCLKWWK</sequence>
<evidence type="ECO:0000256" key="1">
    <source>
        <dbReference type="SAM" id="MobiDB-lite"/>
    </source>
</evidence>
<evidence type="ECO:0008006" key="5">
    <source>
        <dbReference type="Google" id="ProtNLM"/>
    </source>
</evidence>
<evidence type="ECO:0000313" key="4">
    <source>
        <dbReference type="Proteomes" id="UP000005240"/>
    </source>
</evidence>
<dbReference type="EMBL" id="ADAS02001065">
    <property type="protein sequence ID" value="OAV86501.1"/>
    <property type="molecule type" value="Genomic_DNA"/>
</dbReference>
<reference evidence="3" key="4">
    <citation type="submission" date="2025-05" db="UniProtKB">
        <authorList>
            <consortium name="EnsemblFungi"/>
        </authorList>
    </citation>
    <scope>IDENTIFICATION</scope>
    <source>
        <strain evidence="3">isolate 1-1 / race 1 (BBBD)</strain>
    </source>
</reference>
<dbReference type="EnsemblFungi" id="PTTG_29870-t43_1">
    <property type="protein sequence ID" value="PTTG_29870-t43_1-p1"/>
    <property type="gene ID" value="PTTG_29870"/>
</dbReference>
<feature type="non-terminal residue" evidence="2">
    <location>
        <position position="630"/>
    </location>
</feature>
<keyword evidence="4" id="KW-1185">Reference proteome</keyword>
<dbReference type="InterPro" id="IPR012337">
    <property type="entry name" value="RNaseH-like_sf"/>
</dbReference>
<dbReference type="PANTHER" id="PTHR47501">
    <property type="entry name" value="TRANSPOSASE-RELATED"/>
    <property type="match status" value="1"/>
</dbReference>
<organism evidence="2">
    <name type="scientific">Puccinia triticina (isolate 1-1 / race 1 (BBBD))</name>
    <name type="common">Brown leaf rust fungus</name>
    <dbReference type="NCBI Taxonomy" id="630390"/>
    <lineage>
        <taxon>Eukaryota</taxon>
        <taxon>Fungi</taxon>
        <taxon>Dikarya</taxon>
        <taxon>Basidiomycota</taxon>
        <taxon>Pucciniomycotina</taxon>
        <taxon>Pucciniomycetes</taxon>
        <taxon>Pucciniales</taxon>
        <taxon>Pucciniaceae</taxon>
        <taxon>Puccinia</taxon>
    </lineage>
</organism>
<dbReference type="AlphaFoldDB" id="A0A180G1F7"/>
<name>A0A180G1F7_PUCT1</name>
<dbReference type="PANTHER" id="PTHR47501:SF5">
    <property type="entry name" value="HAT C-TERMINAL DIMERISATION DOMAIN-CONTAINING PROTEIN"/>
    <property type="match status" value="1"/>
</dbReference>
<proteinExistence type="predicted"/>